<protein>
    <recommendedName>
        <fullName evidence="3">Abortive infection protein</fullName>
    </recommendedName>
</protein>
<name>A0A927MI81_9ACTN</name>
<evidence type="ECO:0000313" key="1">
    <source>
        <dbReference type="EMBL" id="MBE1491635.1"/>
    </source>
</evidence>
<dbReference type="EMBL" id="JADBEB010000001">
    <property type="protein sequence ID" value="MBE1491635.1"/>
    <property type="molecule type" value="Genomic_DNA"/>
</dbReference>
<dbReference type="Gene3D" id="3.20.20.80">
    <property type="entry name" value="Glycosidases"/>
    <property type="match status" value="1"/>
</dbReference>
<comment type="caution">
    <text evidence="1">The sequence shown here is derived from an EMBL/GenBank/DDBJ whole genome shotgun (WGS) entry which is preliminary data.</text>
</comment>
<evidence type="ECO:0000313" key="2">
    <source>
        <dbReference type="Proteomes" id="UP000649753"/>
    </source>
</evidence>
<dbReference type="InterPro" id="IPR017853">
    <property type="entry name" value="GH"/>
</dbReference>
<evidence type="ECO:0008006" key="3">
    <source>
        <dbReference type="Google" id="ProtNLM"/>
    </source>
</evidence>
<dbReference type="Proteomes" id="UP000649753">
    <property type="component" value="Unassembled WGS sequence"/>
</dbReference>
<dbReference type="SUPFAM" id="SSF51445">
    <property type="entry name" value="(Trans)glycosidases"/>
    <property type="match status" value="1"/>
</dbReference>
<gene>
    <name evidence="1" type="ORF">H4W31_007273</name>
</gene>
<dbReference type="AlphaFoldDB" id="A0A927MI81"/>
<dbReference type="RefSeq" id="WP_192770671.1">
    <property type="nucleotide sequence ID" value="NZ_JADBEB010000001.1"/>
</dbReference>
<sequence length="337" mass="37608">MSLTYRGVNYDTGTNYGAGGALSREVWRPDLVRREIEAIRTELHCDSIGIFGTDLDRLGQAATIALEHGLHVWLQPRLVDADPQRILDHLADAAGAAEELRRRHSTVTLNVGCELTIFAAGIIPGDSYQERGARLASPRTWPLMPWYNRRLNSLLARAATVARSSFHGRLTYGAGLWEQVDWRPFDIVGLDYYRVRFNRRRYAANLRRHLRHGKPVVIVEFGCASFAEAVGKGPAAHEVIDWSGDLPRITGGHQRDEQVQAEQLGELIDIYEAAGVDGAFVFEFIEPSHPHSADSRRDLDMAGYGIVKVLPGQEPGTYRWEPKAAFHTVARRYAAGS</sequence>
<accession>A0A927MI81</accession>
<organism evidence="1 2">
    <name type="scientific">Plantactinospora soyae</name>
    <dbReference type="NCBI Taxonomy" id="1544732"/>
    <lineage>
        <taxon>Bacteria</taxon>
        <taxon>Bacillati</taxon>
        <taxon>Actinomycetota</taxon>
        <taxon>Actinomycetes</taxon>
        <taxon>Micromonosporales</taxon>
        <taxon>Micromonosporaceae</taxon>
        <taxon>Plantactinospora</taxon>
    </lineage>
</organism>
<reference evidence="1" key="1">
    <citation type="submission" date="2020-10" db="EMBL/GenBank/DDBJ databases">
        <title>Sequencing the genomes of 1000 actinobacteria strains.</title>
        <authorList>
            <person name="Klenk H.-P."/>
        </authorList>
    </citation>
    <scope>NUCLEOTIDE SEQUENCE</scope>
    <source>
        <strain evidence="1">DSM 46832</strain>
    </source>
</reference>
<proteinExistence type="predicted"/>
<keyword evidence="2" id="KW-1185">Reference proteome</keyword>